<evidence type="ECO:0000313" key="4">
    <source>
        <dbReference type="EMBL" id="RSI09700.1"/>
    </source>
</evidence>
<feature type="transmembrane region" description="Helical" evidence="1">
    <location>
        <begin position="533"/>
        <end position="554"/>
    </location>
</feature>
<sequence length="594" mass="66961">MKKTFILTLLTIITLGLFRPITASAEDPQKLPSGIERDQIGQKIQDYVKEHEKTTAGMETVIFDKNGTIYQGNFGYMDKEKGIKADDDSVFEWGSAGKLMVWVSVMQLWEEGKVNLEEDIRNYLPEGFLKTLRYDKPITMLDLMNHQAGFEDSSHAYLENKGQNIEQILAINQPAQLYEPGTMTGYSNFSTGLAAYIVERISGQSFADYARKHILQPLGMNKTSLLTGYKDNDYVLEKRKEEITYDINGKSLGVNYMNIGLYPVGLTASTMGDFQRFAQALLKKEKLFKHAETWTTLYTATSNYPGTDMPLNMHGFWTQEYGTPLVGHGGNSYGFSSYILLDLKNGIGMTIMTNQGHEEVYNYDMPALVFGAKKKTPQETFDKFPAGNYRSARYYETGPLSFTRIFPRTSYVTNSADNKFLNGDFAVVSEQNGTAKVTYAYGDTFKVKDIDVMRDWAVLIFMVVGVIYALLQLLVRGGLDLFRLVFKKNQSKTPKELRIWTYLTSLAAVGVVVNFYFLFLALGASDPSYLSSWRYMVFAGLGLILAGCAVFPLLTKARKGLSKSRLFLTVLTSLSALVIVANILYWSLYQFWAL</sequence>
<dbReference type="PANTHER" id="PTHR46825:SF9">
    <property type="entry name" value="BETA-LACTAMASE-RELATED DOMAIN-CONTAINING PROTEIN"/>
    <property type="match status" value="1"/>
</dbReference>
<feature type="transmembrane region" description="Helical" evidence="1">
    <location>
        <begin position="499"/>
        <end position="521"/>
    </location>
</feature>
<evidence type="ECO:0000259" key="3">
    <source>
        <dbReference type="Pfam" id="PF00144"/>
    </source>
</evidence>
<comment type="caution">
    <text evidence="4">The sequence shown here is derived from an EMBL/GenBank/DDBJ whole genome shotgun (WGS) entry which is preliminary data.</text>
</comment>
<dbReference type="Gene3D" id="3.40.710.10">
    <property type="entry name" value="DD-peptidase/beta-lactamase superfamily"/>
    <property type="match status" value="1"/>
</dbReference>
<evidence type="ECO:0000313" key="5">
    <source>
        <dbReference type="Proteomes" id="UP000272846"/>
    </source>
</evidence>
<feature type="transmembrane region" description="Helical" evidence="1">
    <location>
        <begin position="566"/>
        <end position="588"/>
    </location>
</feature>
<evidence type="ECO:0000256" key="1">
    <source>
        <dbReference type="SAM" id="Phobius"/>
    </source>
</evidence>
<keyword evidence="1" id="KW-0812">Transmembrane</keyword>
<organism evidence="4 5">
    <name type="scientific">Streptococcus sanguinis</name>
    <dbReference type="NCBI Taxonomy" id="1305"/>
    <lineage>
        <taxon>Bacteria</taxon>
        <taxon>Bacillati</taxon>
        <taxon>Bacillota</taxon>
        <taxon>Bacilli</taxon>
        <taxon>Lactobacillales</taxon>
        <taxon>Streptococcaceae</taxon>
        <taxon>Streptococcus</taxon>
    </lineage>
</organism>
<feature type="chain" id="PRO_5042060936" evidence="2">
    <location>
        <begin position="26"/>
        <end position="594"/>
    </location>
</feature>
<evidence type="ECO:0000256" key="2">
    <source>
        <dbReference type="SAM" id="SignalP"/>
    </source>
</evidence>
<dbReference type="PANTHER" id="PTHR46825">
    <property type="entry name" value="D-ALANYL-D-ALANINE-CARBOXYPEPTIDASE/ENDOPEPTIDASE AMPH"/>
    <property type="match status" value="1"/>
</dbReference>
<dbReference type="InterPro" id="IPR012338">
    <property type="entry name" value="Beta-lactam/transpept-like"/>
</dbReference>
<dbReference type="EMBL" id="RJMK01000001">
    <property type="protein sequence ID" value="RSI09700.1"/>
    <property type="molecule type" value="Genomic_DNA"/>
</dbReference>
<dbReference type="Proteomes" id="UP000272846">
    <property type="component" value="Unassembled WGS sequence"/>
</dbReference>
<dbReference type="SUPFAM" id="SSF56601">
    <property type="entry name" value="beta-lactamase/transpeptidase-like"/>
    <property type="match status" value="1"/>
</dbReference>
<accession>A0AAE8FY97</accession>
<keyword evidence="2" id="KW-0732">Signal</keyword>
<dbReference type="InterPro" id="IPR001466">
    <property type="entry name" value="Beta-lactam-related"/>
</dbReference>
<proteinExistence type="predicted"/>
<gene>
    <name evidence="4" type="primary">pbpE_1</name>
    <name evidence="4" type="ORF">D8888_02075</name>
</gene>
<feature type="domain" description="Beta-lactamase-related" evidence="3">
    <location>
        <begin position="49"/>
        <end position="364"/>
    </location>
</feature>
<dbReference type="Pfam" id="PF00144">
    <property type="entry name" value="Beta-lactamase"/>
    <property type="match status" value="1"/>
</dbReference>
<keyword evidence="1" id="KW-1133">Transmembrane helix</keyword>
<dbReference type="RefSeq" id="WP_125435693.1">
    <property type="nucleotide sequence ID" value="NZ_CP076613.1"/>
</dbReference>
<feature type="transmembrane region" description="Helical" evidence="1">
    <location>
        <begin position="456"/>
        <end position="479"/>
    </location>
</feature>
<feature type="signal peptide" evidence="2">
    <location>
        <begin position="1"/>
        <end position="25"/>
    </location>
</feature>
<dbReference type="AlphaFoldDB" id="A0AAE8FY97"/>
<keyword evidence="1" id="KW-0472">Membrane</keyword>
<reference evidence="4 5" key="1">
    <citation type="submission" date="2018-11" db="EMBL/GenBank/DDBJ databases">
        <title>Species Designations Belie Phenotypic and Genotypic Heterogeneity in Oral Streptococci.</title>
        <authorList>
            <person name="Velsko I."/>
        </authorList>
    </citation>
    <scope>NUCLEOTIDE SEQUENCE [LARGE SCALE GENOMIC DNA]</scope>
    <source>
        <strain evidence="4 5">KLC04</strain>
    </source>
</reference>
<dbReference type="InterPro" id="IPR050491">
    <property type="entry name" value="AmpC-like"/>
</dbReference>
<name>A0AAE8FY97_STRSA</name>
<protein>
    <submittedName>
        <fullName evidence="4">Penicillin-binding protein 4</fullName>
    </submittedName>
</protein>